<dbReference type="EMBL" id="GU735104">
    <property type="protein sequence ID" value="ADE29122.1"/>
    <property type="molecule type" value="Genomic_DNA"/>
</dbReference>
<name>D5L263_9VIRU</name>
<proteinExistence type="predicted"/>
<accession>D5L263</accession>
<evidence type="ECO:0000313" key="1">
    <source>
        <dbReference type="EMBL" id="ADE29122.1"/>
    </source>
</evidence>
<reference evidence="1" key="1">
    <citation type="journal article" date="2010" name="Environ. Microbiol.">
        <title>The metavirome of a hypersaline environment.</title>
        <authorList>
            <person name="Santos F."/>
            <person name="Yarza P."/>
            <person name="Parro V."/>
            <person name="Briones C."/>
            <person name="Anton J."/>
        </authorList>
    </citation>
    <scope>NUCLEOTIDE SEQUENCE</scope>
</reference>
<protein>
    <submittedName>
        <fullName evidence="1">Uncharacterized protein</fullName>
    </submittedName>
</protein>
<organism evidence="1">
    <name type="scientific">uncultured virus</name>
    <dbReference type="NCBI Taxonomy" id="340016"/>
    <lineage>
        <taxon>Viruses</taxon>
        <taxon>environmental samples</taxon>
    </lineage>
</organism>
<sequence>MKPTTAVRDAILQNVTATTAKELEQIEQFCIDATEATCKSQDHLLDFDEYRQVNLVQ</sequence>